<dbReference type="SUPFAM" id="SSF100939">
    <property type="entry name" value="SPOC domain-like"/>
    <property type="match status" value="1"/>
</dbReference>
<evidence type="ECO:0000313" key="7">
    <source>
        <dbReference type="Proteomes" id="UP000186096"/>
    </source>
</evidence>
<name>A0A1N6W4Y6_9ACTN</name>
<evidence type="ECO:0000259" key="5">
    <source>
        <dbReference type="SMART" id="SM00559"/>
    </source>
</evidence>
<protein>
    <recommendedName>
        <fullName evidence="3">Non-homologous end joining protein Ku</fullName>
    </recommendedName>
</protein>
<dbReference type="AlphaFoldDB" id="A0A1N6W4Y6"/>
<dbReference type="OrthoDB" id="9795084at2"/>
<evidence type="ECO:0000256" key="1">
    <source>
        <dbReference type="ARBA" id="ARBA00023125"/>
    </source>
</evidence>
<dbReference type="Proteomes" id="UP000186096">
    <property type="component" value="Unassembled WGS sequence"/>
</dbReference>
<reference evidence="7" key="1">
    <citation type="submission" date="2017-01" db="EMBL/GenBank/DDBJ databases">
        <authorList>
            <person name="Varghese N."/>
            <person name="Submissions S."/>
        </authorList>
    </citation>
    <scope>NUCLEOTIDE SEQUENCE [LARGE SCALE GENOMIC DNA]</scope>
    <source>
        <strain evidence="7">ATCC 12950</strain>
    </source>
</reference>
<dbReference type="NCBIfam" id="TIGR02772">
    <property type="entry name" value="Ku_bact"/>
    <property type="match status" value="1"/>
</dbReference>
<dbReference type="GO" id="GO:0006303">
    <property type="term" value="P:double-strand break repair via nonhomologous end joining"/>
    <property type="evidence" value="ECO:0007669"/>
    <property type="project" value="UniProtKB-UniRule"/>
</dbReference>
<evidence type="ECO:0000256" key="3">
    <source>
        <dbReference type="HAMAP-Rule" id="MF_01875"/>
    </source>
</evidence>
<dbReference type="STRING" id="58117.SAMN05421833_10482"/>
<organism evidence="6 7">
    <name type="scientific">Microbispora rosea</name>
    <dbReference type="NCBI Taxonomy" id="58117"/>
    <lineage>
        <taxon>Bacteria</taxon>
        <taxon>Bacillati</taxon>
        <taxon>Actinomycetota</taxon>
        <taxon>Actinomycetes</taxon>
        <taxon>Streptosporangiales</taxon>
        <taxon>Streptosporangiaceae</taxon>
        <taxon>Microbispora</taxon>
    </lineage>
</organism>
<dbReference type="PIRSF" id="PIRSF006493">
    <property type="entry name" value="Prok_Ku"/>
    <property type="match status" value="1"/>
</dbReference>
<accession>A0A1N6W4Y6</accession>
<sequence length="305" mass="33564">MRSIWKGAISFGLVTIPVKLYSATEQKDVTFHQVHREDGGRIKYKRVCSVDGEEVPYSDIAKGYELATGEMVVLTDEDFADLPLTTSRRIDVLQFTPADQIDPIYFAKSYYLEPDGQGAKPYVLLRDALERSGQVAVVKVALRQRESLAALRVRDGVFVLETMLWPDEIREADFGFLEEDVDVRPQELKMAESLIETMVADFDPAEYKDAYREALQEVIEAKVAGKEIVAPEAPAEAGPAVDLMAALRASVEAAKRERQGAAPAKSPGRAAKAKAAASGDAARKAASDDAEEEKSPKKRKTRRSA</sequence>
<keyword evidence="3" id="KW-0227">DNA damage</keyword>
<feature type="compositionally biased region" description="Basic residues" evidence="4">
    <location>
        <begin position="296"/>
        <end position="305"/>
    </location>
</feature>
<dbReference type="EMBL" id="FTNI01000004">
    <property type="protein sequence ID" value="SIQ85134.1"/>
    <property type="molecule type" value="Genomic_DNA"/>
</dbReference>
<dbReference type="InterPro" id="IPR016194">
    <property type="entry name" value="SPOC-like_C_dom_sf"/>
</dbReference>
<dbReference type="Gene3D" id="2.40.290.10">
    <property type="match status" value="1"/>
</dbReference>
<keyword evidence="7" id="KW-1185">Reference proteome</keyword>
<feature type="compositionally biased region" description="Low complexity" evidence="4">
    <location>
        <begin position="260"/>
        <end position="280"/>
    </location>
</feature>
<dbReference type="SMART" id="SM00559">
    <property type="entry name" value="Ku78"/>
    <property type="match status" value="1"/>
</dbReference>
<keyword evidence="1 3" id="KW-0238">DNA-binding</keyword>
<evidence type="ECO:0000256" key="2">
    <source>
        <dbReference type="ARBA" id="ARBA00023172"/>
    </source>
</evidence>
<proteinExistence type="inferred from homology"/>
<dbReference type="GO" id="GO:0006310">
    <property type="term" value="P:DNA recombination"/>
    <property type="evidence" value="ECO:0007669"/>
    <property type="project" value="UniProtKB-KW"/>
</dbReference>
<dbReference type="CDD" id="cd00789">
    <property type="entry name" value="KU_like"/>
    <property type="match status" value="1"/>
</dbReference>
<evidence type="ECO:0000313" key="6">
    <source>
        <dbReference type="EMBL" id="SIQ85134.1"/>
    </source>
</evidence>
<comment type="subunit">
    <text evidence="3">Homodimer. Interacts with LigD.</text>
</comment>
<comment type="function">
    <text evidence="3">With LigD forms a non-homologous end joining (NHEJ) DNA repair enzyme, which repairs dsDNA breaks with reduced fidelity. Binds linear dsDNA with 5'- and 3'- overhangs but not closed circular dsDNA nor ssDNA. Recruits and stimulates the ligase activity of LigD.</text>
</comment>
<dbReference type="RefSeq" id="WP_076433887.1">
    <property type="nucleotide sequence ID" value="NZ_FTNI01000004.1"/>
</dbReference>
<keyword evidence="3" id="KW-0234">DNA repair</keyword>
<dbReference type="GO" id="GO:0003690">
    <property type="term" value="F:double-stranded DNA binding"/>
    <property type="evidence" value="ECO:0007669"/>
    <property type="project" value="UniProtKB-UniRule"/>
</dbReference>
<dbReference type="InterPro" id="IPR009187">
    <property type="entry name" value="Prok_Ku"/>
</dbReference>
<dbReference type="HAMAP" id="MF_01875">
    <property type="entry name" value="Prokaryotic_Ku"/>
    <property type="match status" value="1"/>
</dbReference>
<comment type="similarity">
    <text evidence="3">Belongs to the prokaryotic Ku family.</text>
</comment>
<dbReference type="FunFam" id="2.40.290.10:FF:000004">
    <property type="entry name" value="Non-homologous end joining protein Ku"/>
    <property type="match status" value="1"/>
</dbReference>
<feature type="domain" description="Ku" evidence="5">
    <location>
        <begin position="52"/>
        <end position="180"/>
    </location>
</feature>
<dbReference type="Pfam" id="PF02735">
    <property type="entry name" value="Ku"/>
    <property type="match status" value="1"/>
</dbReference>
<gene>
    <name evidence="3" type="primary">ku</name>
    <name evidence="6" type="ORF">SAMN05421833_10482</name>
</gene>
<dbReference type="PANTHER" id="PTHR41251">
    <property type="entry name" value="NON-HOMOLOGOUS END JOINING PROTEIN KU"/>
    <property type="match status" value="1"/>
</dbReference>
<feature type="region of interest" description="Disordered" evidence="4">
    <location>
        <begin position="252"/>
        <end position="305"/>
    </location>
</feature>
<evidence type="ECO:0000256" key="4">
    <source>
        <dbReference type="SAM" id="MobiDB-lite"/>
    </source>
</evidence>
<dbReference type="PANTHER" id="PTHR41251:SF1">
    <property type="entry name" value="NON-HOMOLOGOUS END JOINING PROTEIN KU"/>
    <property type="match status" value="1"/>
</dbReference>
<dbReference type="InterPro" id="IPR006164">
    <property type="entry name" value="DNA_bd_Ku70/Ku80"/>
</dbReference>
<keyword evidence="2 3" id="KW-0233">DNA recombination</keyword>